<keyword evidence="5 6" id="KW-0472">Membrane</keyword>
<evidence type="ECO:0000256" key="4">
    <source>
        <dbReference type="ARBA" id="ARBA00022989"/>
    </source>
</evidence>
<organism evidence="7 8">
    <name type="scientific">Lutibacter aestuarii</name>
    <dbReference type="NCBI Taxonomy" id="861111"/>
    <lineage>
        <taxon>Bacteria</taxon>
        <taxon>Pseudomonadati</taxon>
        <taxon>Bacteroidota</taxon>
        <taxon>Flavobacteriia</taxon>
        <taxon>Flavobacteriales</taxon>
        <taxon>Flavobacteriaceae</taxon>
        <taxon>Lutibacter</taxon>
    </lineage>
</organism>
<dbReference type="PANTHER" id="PTHR33529">
    <property type="entry name" value="SLR0882 PROTEIN-RELATED"/>
    <property type="match status" value="1"/>
</dbReference>
<sequence length="481" mass="54585">MKLFDKYILKSFLEPFLATFLVVLFVLVMQALWLAFDEIAGKGIDIFFILKFLGYLALILTPTALPIGILLSSIMALGNLSENYEFAAMKSAGISLSRVIRPLIFLTLFLSALNFIFLNNIYPWATLKQKNLYLNMKKKKPALALVPGAFNTEIPNFSIKFDEKYGEEENLLKNVQIADLSAGKGKIKTITAEKGTISTEEGSKYMTLTLENGYYYEDHIKKVMRTKERAKMPASNASFKTYTINIDISSFNDDDNLDDEKVKEHHGMLSVKQLDSISKEKKIAYDEYINTQAKNFFSIINADELYQHPDSLINKNLKPIILDNFDLKNKSIVLETSLQTLKRSLDRNTSQKKNFKDRRKILNLYDYEFSYRISFALACLVLFFIGAPLGSIIRKGGFGLPMIMAITIFVIYFFISQLGKNLAEESAISATLGSWLSTLILLPFGILLTKRAAKGMGIFNIDAVFENILKFFKKFTKKTTD</sequence>
<feature type="transmembrane region" description="Helical" evidence="6">
    <location>
        <begin position="369"/>
        <end position="389"/>
    </location>
</feature>
<feature type="transmembrane region" description="Helical" evidence="6">
    <location>
        <begin position="427"/>
        <end position="448"/>
    </location>
</feature>
<evidence type="ECO:0000313" key="8">
    <source>
        <dbReference type="Proteomes" id="UP001597032"/>
    </source>
</evidence>
<accession>A0ABW2Z9L3</accession>
<evidence type="ECO:0000256" key="2">
    <source>
        <dbReference type="ARBA" id="ARBA00022475"/>
    </source>
</evidence>
<proteinExistence type="predicted"/>
<evidence type="ECO:0000256" key="3">
    <source>
        <dbReference type="ARBA" id="ARBA00022692"/>
    </source>
</evidence>
<gene>
    <name evidence="7" type="ORF">ACFQZW_11355</name>
</gene>
<comment type="subcellular location">
    <subcellularLocation>
        <location evidence="1">Cell membrane</location>
        <topology evidence="1">Multi-pass membrane protein</topology>
    </subcellularLocation>
</comment>
<dbReference type="Proteomes" id="UP001597032">
    <property type="component" value="Unassembled WGS sequence"/>
</dbReference>
<keyword evidence="2" id="KW-1003">Cell membrane</keyword>
<feature type="transmembrane region" description="Helical" evidence="6">
    <location>
        <begin position="396"/>
        <end position="415"/>
    </location>
</feature>
<evidence type="ECO:0000256" key="5">
    <source>
        <dbReference type="ARBA" id="ARBA00023136"/>
    </source>
</evidence>
<dbReference type="Pfam" id="PF03739">
    <property type="entry name" value="LptF_LptG"/>
    <property type="match status" value="1"/>
</dbReference>
<dbReference type="RefSeq" id="WP_386783106.1">
    <property type="nucleotide sequence ID" value="NZ_JBHTIC010000016.1"/>
</dbReference>
<comment type="caution">
    <text evidence="7">The sequence shown here is derived from an EMBL/GenBank/DDBJ whole genome shotgun (WGS) entry which is preliminary data.</text>
</comment>
<dbReference type="PANTHER" id="PTHR33529:SF6">
    <property type="entry name" value="YJGP_YJGQ FAMILY PERMEASE"/>
    <property type="match status" value="1"/>
</dbReference>
<reference evidence="8" key="1">
    <citation type="journal article" date="2019" name="Int. J. Syst. Evol. Microbiol.">
        <title>The Global Catalogue of Microorganisms (GCM) 10K type strain sequencing project: providing services to taxonomists for standard genome sequencing and annotation.</title>
        <authorList>
            <consortium name="The Broad Institute Genomics Platform"/>
            <consortium name="The Broad Institute Genome Sequencing Center for Infectious Disease"/>
            <person name="Wu L."/>
            <person name="Ma J."/>
        </authorList>
    </citation>
    <scope>NUCLEOTIDE SEQUENCE [LARGE SCALE GENOMIC DNA]</scope>
    <source>
        <strain evidence="8">CCUG 60022</strain>
    </source>
</reference>
<keyword evidence="8" id="KW-1185">Reference proteome</keyword>
<protein>
    <submittedName>
        <fullName evidence="7">LptF/LptG family permease</fullName>
    </submittedName>
</protein>
<feature type="transmembrane region" description="Helical" evidence="6">
    <location>
        <begin position="12"/>
        <end position="35"/>
    </location>
</feature>
<feature type="transmembrane region" description="Helical" evidence="6">
    <location>
        <begin position="99"/>
        <end position="122"/>
    </location>
</feature>
<dbReference type="InterPro" id="IPR005495">
    <property type="entry name" value="LptG/LptF_permease"/>
</dbReference>
<evidence type="ECO:0000313" key="7">
    <source>
        <dbReference type="EMBL" id="MFD0762678.1"/>
    </source>
</evidence>
<evidence type="ECO:0000256" key="6">
    <source>
        <dbReference type="SAM" id="Phobius"/>
    </source>
</evidence>
<dbReference type="EMBL" id="JBHTIC010000016">
    <property type="protein sequence ID" value="MFD0762678.1"/>
    <property type="molecule type" value="Genomic_DNA"/>
</dbReference>
<keyword evidence="4 6" id="KW-1133">Transmembrane helix</keyword>
<evidence type="ECO:0000256" key="1">
    <source>
        <dbReference type="ARBA" id="ARBA00004651"/>
    </source>
</evidence>
<keyword evidence="3 6" id="KW-0812">Transmembrane</keyword>
<feature type="transmembrane region" description="Helical" evidence="6">
    <location>
        <begin position="55"/>
        <end position="78"/>
    </location>
</feature>
<name>A0ABW2Z9L3_9FLAO</name>